<keyword evidence="1" id="KW-0001">2Fe-2S</keyword>
<dbReference type="InterPro" id="IPR050584">
    <property type="entry name" value="Cholesterol_7-desaturase"/>
</dbReference>
<evidence type="ECO:0000259" key="6">
    <source>
        <dbReference type="PROSITE" id="PS51296"/>
    </source>
</evidence>
<dbReference type="Proteomes" id="UP000608154">
    <property type="component" value="Unassembled WGS sequence"/>
</dbReference>
<dbReference type="InterPro" id="IPR036922">
    <property type="entry name" value="Rieske_2Fe-2S_sf"/>
</dbReference>
<reference evidence="7" key="1">
    <citation type="journal article" date="2014" name="Int. J. Syst. Evol. Microbiol.">
        <title>Complete genome sequence of Corynebacterium casei LMG S-19264T (=DSM 44701T), isolated from a smear-ripened cheese.</title>
        <authorList>
            <consortium name="US DOE Joint Genome Institute (JGI-PGF)"/>
            <person name="Walter F."/>
            <person name="Albersmeier A."/>
            <person name="Kalinowski J."/>
            <person name="Ruckert C."/>
        </authorList>
    </citation>
    <scope>NUCLEOTIDE SEQUENCE</scope>
    <source>
        <strain evidence="7">CGMCC 1.15095</strain>
    </source>
</reference>
<comment type="caution">
    <text evidence="7">The sequence shown here is derived from an EMBL/GenBank/DDBJ whole genome shotgun (WGS) entry which is preliminary data.</text>
</comment>
<protein>
    <submittedName>
        <fullName evidence="7">(2Fe-2S)-binding protein</fullName>
    </submittedName>
</protein>
<name>A0A916X3U4_9SPHN</name>
<dbReference type="GO" id="GO:0016491">
    <property type="term" value="F:oxidoreductase activity"/>
    <property type="evidence" value="ECO:0007669"/>
    <property type="project" value="UniProtKB-KW"/>
</dbReference>
<dbReference type="InterPro" id="IPR017941">
    <property type="entry name" value="Rieske_2Fe-2S"/>
</dbReference>
<proteinExistence type="predicted"/>
<dbReference type="RefSeq" id="WP_188769365.1">
    <property type="nucleotide sequence ID" value="NZ_BMHK01000005.1"/>
</dbReference>
<dbReference type="Pfam" id="PF00355">
    <property type="entry name" value="Rieske"/>
    <property type="match status" value="1"/>
</dbReference>
<gene>
    <name evidence="7" type="ORF">GCM10011494_11350</name>
</gene>
<dbReference type="Gene3D" id="3.90.380.10">
    <property type="entry name" value="Naphthalene 1,2-dioxygenase Alpha Subunit, Chain A, domain 1"/>
    <property type="match status" value="1"/>
</dbReference>
<evidence type="ECO:0000256" key="2">
    <source>
        <dbReference type="ARBA" id="ARBA00022723"/>
    </source>
</evidence>
<dbReference type="SUPFAM" id="SSF55961">
    <property type="entry name" value="Bet v1-like"/>
    <property type="match status" value="1"/>
</dbReference>
<keyword evidence="4" id="KW-0408">Iron</keyword>
<evidence type="ECO:0000313" key="8">
    <source>
        <dbReference type="Proteomes" id="UP000608154"/>
    </source>
</evidence>
<dbReference type="Gene3D" id="2.102.10.10">
    <property type="entry name" value="Rieske [2Fe-2S] iron-sulphur domain"/>
    <property type="match status" value="1"/>
</dbReference>
<keyword evidence="3" id="KW-0560">Oxidoreductase</keyword>
<dbReference type="SUPFAM" id="SSF50022">
    <property type="entry name" value="ISP domain"/>
    <property type="match status" value="1"/>
</dbReference>
<keyword evidence="2" id="KW-0479">Metal-binding</keyword>
<dbReference type="Pfam" id="PF19112">
    <property type="entry name" value="VanA_C"/>
    <property type="match status" value="1"/>
</dbReference>
<dbReference type="InterPro" id="IPR044043">
    <property type="entry name" value="VanA_C_cat"/>
</dbReference>
<dbReference type="PANTHER" id="PTHR21266:SF60">
    <property type="entry name" value="3-KETOSTEROID-9-ALPHA-MONOOXYGENASE, OXYGENASE COMPONENT"/>
    <property type="match status" value="1"/>
</dbReference>
<dbReference type="GO" id="GO:0046872">
    <property type="term" value="F:metal ion binding"/>
    <property type="evidence" value="ECO:0007669"/>
    <property type="project" value="UniProtKB-KW"/>
</dbReference>
<evidence type="ECO:0000313" key="7">
    <source>
        <dbReference type="EMBL" id="GGB94610.1"/>
    </source>
</evidence>
<keyword evidence="5" id="KW-0411">Iron-sulfur</keyword>
<evidence type="ECO:0000256" key="4">
    <source>
        <dbReference type="ARBA" id="ARBA00023004"/>
    </source>
</evidence>
<evidence type="ECO:0000256" key="5">
    <source>
        <dbReference type="ARBA" id="ARBA00023014"/>
    </source>
</evidence>
<accession>A0A916X3U4</accession>
<dbReference type="EMBL" id="BMHK01000005">
    <property type="protein sequence ID" value="GGB94610.1"/>
    <property type="molecule type" value="Genomic_DNA"/>
</dbReference>
<reference evidence="7" key="2">
    <citation type="submission" date="2020-09" db="EMBL/GenBank/DDBJ databases">
        <authorList>
            <person name="Sun Q."/>
            <person name="Zhou Y."/>
        </authorList>
    </citation>
    <scope>NUCLEOTIDE SEQUENCE</scope>
    <source>
        <strain evidence="7">CGMCC 1.15095</strain>
    </source>
</reference>
<evidence type="ECO:0000256" key="1">
    <source>
        <dbReference type="ARBA" id="ARBA00022714"/>
    </source>
</evidence>
<dbReference type="PANTHER" id="PTHR21266">
    <property type="entry name" value="IRON-SULFUR DOMAIN CONTAINING PROTEIN"/>
    <property type="match status" value="1"/>
</dbReference>
<feature type="domain" description="Rieske" evidence="6">
    <location>
        <begin position="15"/>
        <end position="118"/>
    </location>
</feature>
<dbReference type="PROSITE" id="PS51296">
    <property type="entry name" value="RIESKE"/>
    <property type="match status" value="1"/>
</dbReference>
<sequence>MYPFRDENVFLRNAWYVAAMAQEIADGPLQRTIMDKPVVLYRGESGRMRAMHGLCPHRNYPLGLHGTVEGEAIRCNYHGFVFDGENGKVVDIPSAANTPMRFCQKIYPVVERGPWVWIWPGDPDLADPGKVPTLDQMKMGDGFVTSPMMEPMHANARYMLILENLMDLTHISFLHSMTAGFDEIASASIEIEETEGGMIVTRRMDAAAWGKYHEAVFGEENRFEGKAQSDNEAMTVAPGYFLNTSQTIRSIDGKPVDPRVYGEVWFHHVVTPETKTSFHYFGTQTRNFRLDADALGEGLRHADTRVRAEDIEAVEAIERQLVQFGPPPVELAVRSDTAAGKLRRLMQRALDAEAAMGEPKAEAIA</sequence>
<dbReference type="GO" id="GO:0051537">
    <property type="term" value="F:2 iron, 2 sulfur cluster binding"/>
    <property type="evidence" value="ECO:0007669"/>
    <property type="project" value="UniProtKB-KW"/>
</dbReference>
<organism evidence="7 8">
    <name type="scientific">Novosphingobium endophyticum</name>
    <dbReference type="NCBI Taxonomy" id="1955250"/>
    <lineage>
        <taxon>Bacteria</taxon>
        <taxon>Pseudomonadati</taxon>
        <taxon>Pseudomonadota</taxon>
        <taxon>Alphaproteobacteria</taxon>
        <taxon>Sphingomonadales</taxon>
        <taxon>Sphingomonadaceae</taxon>
        <taxon>Novosphingobium</taxon>
    </lineage>
</organism>
<evidence type="ECO:0000256" key="3">
    <source>
        <dbReference type="ARBA" id="ARBA00023002"/>
    </source>
</evidence>
<keyword evidence="8" id="KW-1185">Reference proteome</keyword>
<dbReference type="AlphaFoldDB" id="A0A916X3U4"/>